<evidence type="ECO:0000313" key="1">
    <source>
        <dbReference type="EMBL" id="MCZ2722288.1"/>
    </source>
</evidence>
<protein>
    <submittedName>
        <fullName evidence="1">Uncharacterized protein</fullName>
    </submittedName>
</protein>
<dbReference type="Proteomes" id="UP001149719">
    <property type="component" value="Unassembled WGS sequence"/>
</dbReference>
<name>A0ABT4JV65_9GAMM</name>
<evidence type="ECO:0000313" key="2">
    <source>
        <dbReference type="Proteomes" id="UP001149719"/>
    </source>
</evidence>
<keyword evidence="2" id="KW-1185">Reference proteome</keyword>
<dbReference type="EMBL" id="JAPUBN010000017">
    <property type="protein sequence ID" value="MCZ2722288.1"/>
    <property type="molecule type" value="Genomic_DNA"/>
</dbReference>
<sequence>MDTQDKYDALLAQWGYDGTEFKYTKKAYAVIVKISKTAIQWLVKARASATENTVTNRFTTQF</sequence>
<proteinExistence type="predicted"/>
<organism evidence="1 2">
    <name type="scientific">Marinomonas phaeophyticola</name>
    <dbReference type="NCBI Taxonomy" id="3004091"/>
    <lineage>
        <taxon>Bacteria</taxon>
        <taxon>Pseudomonadati</taxon>
        <taxon>Pseudomonadota</taxon>
        <taxon>Gammaproteobacteria</taxon>
        <taxon>Oceanospirillales</taxon>
        <taxon>Oceanospirillaceae</taxon>
        <taxon>Marinomonas</taxon>
    </lineage>
</organism>
<dbReference type="RefSeq" id="WP_269125808.1">
    <property type="nucleotide sequence ID" value="NZ_JAPUBN010000017.1"/>
</dbReference>
<gene>
    <name evidence="1" type="ORF">O1D97_11775</name>
</gene>
<accession>A0ABT4JV65</accession>
<comment type="caution">
    <text evidence="1">The sequence shown here is derived from an EMBL/GenBank/DDBJ whole genome shotgun (WGS) entry which is preliminary data.</text>
</comment>
<reference evidence="1" key="1">
    <citation type="submission" date="2022-12" db="EMBL/GenBank/DDBJ databases">
        <title>Marinomonas 15G1-11 sp. nov, isolated from marine algae.</title>
        <authorList>
            <person name="Butt M."/>
            <person name="Choi D.G."/>
            <person name="Kim J.M."/>
            <person name="Lee J.K."/>
            <person name="Baek J.H."/>
            <person name="Jeon C.O."/>
        </authorList>
    </citation>
    <scope>NUCLEOTIDE SEQUENCE</scope>
    <source>
        <strain evidence="1">15G1-11</strain>
    </source>
</reference>